<sequence length="31" mass="3500">MRLILPEVPASRGDDSLMEAHASRYVIVPYI</sequence>
<evidence type="ECO:0000313" key="1">
    <source>
        <dbReference type="EMBL" id="SCM79654.1"/>
    </source>
</evidence>
<dbReference type="AlphaFoldDB" id="A0A212LPZ9"/>
<dbReference type="EMBL" id="FMJD01000013">
    <property type="protein sequence ID" value="SCM79654.1"/>
    <property type="molecule type" value="Genomic_DNA"/>
</dbReference>
<accession>A0A212LPZ9</accession>
<name>A0A212LPZ9_9HYPH</name>
<proteinExistence type="predicted"/>
<protein>
    <submittedName>
        <fullName evidence="1">Uncharacterized protein</fullName>
    </submittedName>
</protein>
<reference evidence="1" key="1">
    <citation type="submission" date="2016-08" db="EMBL/GenBank/DDBJ databases">
        <authorList>
            <person name="Seilhamer J.J."/>
        </authorList>
    </citation>
    <scope>NUCLEOTIDE SEQUENCE</scope>
    <source>
        <strain evidence="1">86</strain>
    </source>
</reference>
<organism evidence="1">
    <name type="scientific">uncultured Pleomorphomonas sp</name>
    <dbReference type="NCBI Taxonomy" id="442121"/>
    <lineage>
        <taxon>Bacteria</taxon>
        <taxon>Pseudomonadati</taxon>
        <taxon>Pseudomonadota</taxon>
        <taxon>Alphaproteobacteria</taxon>
        <taxon>Hyphomicrobiales</taxon>
        <taxon>Pleomorphomonadaceae</taxon>
        <taxon>Pleomorphomonas</taxon>
        <taxon>environmental samples</taxon>
    </lineage>
</organism>
<gene>
    <name evidence="1" type="ORF">KL86PLE_90571</name>
</gene>